<feature type="domain" description="ATP-dependent Clp protease ATP-binding subunit ClpX zinc ribbon" evidence="1">
    <location>
        <begin position="17"/>
        <end position="56"/>
    </location>
</feature>
<evidence type="ECO:0000313" key="2">
    <source>
        <dbReference type="EMBL" id="MCM0620629.1"/>
    </source>
</evidence>
<dbReference type="EMBL" id="JAMOIL010000011">
    <property type="protein sequence ID" value="MCM0620629.1"/>
    <property type="molecule type" value="Genomic_DNA"/>
</dbReference>
<gene>
    <name evidence="2" type="ORF">M8330_10020</name>
</gene>
<protein>
    <submittedName>
        <fullName evidence="2">ClpX C4-type zinc finger protein</fullName>
    </submittedName>
</protein>
<dbReference type="Proteomes" id="UP001139485">
    <property type="component" value="Unassembled WGS sequence"/>
</dbReference>
<evidence type="ECO:0000259" key="1">
    <source>
        <dbReference type="SMART" id="SM00994"/>
    </source>
</evidence>
<dbReference type="InterPro" id="IPR010603">
    <property type="entry name" value="Znf_CppX_C4"/>
</dbReference>
<comment type="caution">
    <text evidence="2">The sequence shown here is derived from an EMBL/GenBank/DDBJ whole genome shotgun (WGS) entry which is preliminary data.</text>
</comment>
<dbReference type="GO" id="GO:0046983">
    <property type="term" value="F:protein dimerization activity"/>
    <property type="evidence" value="ECO:0007669"/>
    <property type="project" value="InterPro"/>
</dbReference>
<proteinExistence type="predicted"/>
<sequence>MDPFERRERPLLLTPEGKTCSMCGRTGGAGDRMVGGFGVVVCADCVADAHRLVTGGAEPDAADVPWKDRSQAEILETLPRIVAASRQMERFLFTWVAVARQSGISWAHIGRTLGVTRQAAWERFAKRLPDVPAADQDVAEEVVTEQ</sequence>
<dbReference type="SMART" id="SM00994">
    <property type="entry name" value="zf-C4_ClpX"/>
    <property type="match status" value="1"/>
</dbReference>
<evidence type="ECO:0000313" key="3">
    <source>
        <dbReference type="Proteomes" id="UP001139485"/>
    </source>
</evidence>
<dbReference type="GO" id="GO:0008270">
    <property type="term" value="F:zinc ion binding"/>
    <property type="evidence" value="ECO:0007669"/>
    <property type="project" value="InterPro"/>
</dbReference>
<keyword evidence="3" id="KW-1185">Reference proteome</keyword>
<accession>A0A9X2D7U2</accession>
<dbReference type="RefSeq" id="WP_250827216.1">
    <property type="nucleotide sequence ID" value="NZ_JAMOIL010000011.1"/>
</dbReference>
<reference evidence="2" key="1">
    <citation type="submission" date="2022-05" db="EMBL/GenBank/DDBJ databases">
        <authorList>
            <person name="Tuo L."/>
        </authorList>
    </citation>
    <scope>NUCLEOTIDE SEQUENCE</scope>
    <source>
        <strain evidence="2">BSK12Z-4</strain>
    </source>
</reference>
<dbReference type="AlphaFoldDB" id="A0A9X2D7U2"/>
<organism evidence="2 3">
    <name type="scientific">Nocardioides bruguierae</name>
    <dbReference type="NCBI Taxonomy" id="2945102"/>
    <lineage>
        <taxon>Bacteria</taxon>
        <taxon>Bacillati</taxon>
        <taxon>Actinomycetota</taxon>
        <taxon>Actinomycetes</taxon>
        <taxon>Propionibacteriales</taxon>
        <taxon>Nocardioidaceae</taxon>
        <taxon>Nocardioides</taxon>
    </lineage>
</organism>
<dbReference type="Pfam" id="PF06689">
    <property type="entry name" value="zf-C4_ClpX"/>
    <property type="match status" value="1"/>
</dbReference>
<name>A0A9X2D7U2_9ACTN</name>